<dbReference type="Proteomes" id="UP001595953">
    <property type="component" value="Unassembled WGS sequence"/>
</dbReference>
<reference evidence="4" key="1">
    <citation type="journal article" date="2019" name="Int. J. Syst. Evol. Microbiol.">
        <title>The Global Catalogue of Microorganisms (GCM) 10K type strain sequencing project: providing services to taxonomists for standard genome sequencing and annotation.</title>
        <authorList>
            <consortium name="The Broad Institute Genomics Platform"/>
            <consortium name="The Broad Institute Genome Sequencing Center for Infectious Disease"/>
            <person name="Wu L."/>
            <person name="Ma J."/>
        </authorList>
    </citation>
    <scope>NUCLEOTIDE SEQUENCE [LARGE SCALE GENOMIC DNA]</scope>
    <source>
        <strain evidence="4">CCUG 63682</strain>
    </source>
</reference>
<dbReference type="InterPro" id="IPR007621">
    <property type="entry name" value="TPM_dom"/>
</dbReference>
<dbReference type="EMBL" id="JBHSGP010000004">
    <property type="protein sequence ID" value="MFC4720699.1"/>
    <property type="molecule type" value="Genomic_DNA"/>
</dbReference>
<feature type="transmembrane region" description="Helical" evidence="1">
    <location>
        <begin position="196"/>
        <end position="216"/>
    </location>
</feature>
<keyword evidence="1" id="KW-1133">Transmembrane helix</keyword>
<evidence type="ECO:0000313" key="3">
    <source>
        <dbReference type="EMBL" id="MFC4720699.1"/>
    </source>
</evidence>
<keyword evidence="1" id="KW-0812">Transmembrane</keyword>
<dbReference type="Pfam" id="PF04536">
    <property type="entry name" value="TPM_phosphatase"/>
    <property type="match status" value="1"/>
</dbReference>
<accession>A0ABV9MZW0</accession>
<dbReference type="PANTHER" id="PTHR30373:SF2">
    <property type="entry name" value="UPF0603 PROTEIN YGCG"/>
    <property type="match status" value="1"/>
</dbReference>
<dbReference type="PANTHER" id="PTHR30373">
    <property type="entry name" value="UPF0603 PROTEIN YGCG"/>
    <property type="match status" value="1"/>
</dbReference>
<protein>
    <submittedName>
        <fullName evidence="3">TPM domain-containing protein</fullName>
    </submittedName>
</protein>
<organism evidence="3 4">
    <name type="scientific">Geojedonia litorea</name>
    <dbReference type="NCBI Taxonomy" id="1268269"/>
    <lineage>
        <taxon>Bacteria</taxon>
        <taxon>Pseudomonadati</taxon>
        <taxon>Bacteroidota</taxon>
        <taxon>Flavobacteriia</taxon>
        <taxon>Flavobacteriales</taxon>
        <taxon>Flavobacteriaceae</taxon>
        <taxon>Geojedonia</taxon>
    </lineage>
</organism>
<sequence length="288" mass="31171">MATWRRKRTPKFNFKRVMQQLKHIYFAVLLFFGVGIQTLTYAQFNVPPIPEKQTSVYDYIDLLTPNQKTNLEQKLIRYSDTTSTQIVVAIISTTKGENIGLLAPKWAHKWGVGQAKEDNGVFILLAKDDRNIWISPGYGVEDRLTAGIVGELVRNVIIPEFKRGDYYTGLDKGSDAIFEILTGSYQSTRKVARNNGFPFGLVVILIFIFIVILISISKNRRGGGRGGNRGNRSEGIDILEAIILSNLGRGSFGRSSGGFGGGSFGGGGGFGGGFGGGGFSGGGAGGSW</sequence>
<dbReference type="RefSeq" id="WP_387959729.1">
    <property type="nucleotide sequence ID" value="NZ_JBHSGP010000004.1"/>
</dbReference>
<evidence type="ECO:0000313" key="4">
    <source>
        <dbReference type="Proteomes" id="UP001595953"/>
    </source>
</evidence>
<keyword evidence="1" id="KW-0472">Membrane</keyword>
<comment type="caution">
    <text evidence="3">The sequence shown here is derived from an EMBL/GenBank/DDBJ whole genome shotgun (WGS) entry which is preliminary data.</text>
</comment>
<evidence type="ECO:0000256" key="1">
    <source>
        <dbReference type="SAM" id="Phobius"/>
    </source>
</evidence>
<keyword evidence="4" id="KW-1185">Reference proteome</keyword>
<name>A0ABV9MZW0_9FLAO</name>
<gene>
    <name evidence="3" type="ORF">ACFO5O_00080</name>
</gene>
<proteinExistence type="predicted"/>
<dbReference type="Gene3D" id="3.10.310.50">
    <property type="match status" value="1"/>
</dbReference>
<feature type="domain" description="TPM" evidence="2">
    <location>
        <begin position="56"/>
        <end position="179"/>
    </location>
</feature>
<evidence type="ECO:0000259" key="2">
    <source>
        <dbReference type="Pfam" id="PF04536"/>
    </source>
</evidence>